<sequence>MEKISKFFLILGIFTTPFYVFSSGSLQPSHFLLLLFAFFWVVYKKGFYVDRQLFLLSMPFFSYVILVNLVYSLYYQDPIFFSYPLNLVFDFIIIFTLTSCLKDLDGNQIKKIPYIMFAILAMLFSLWLAGLGAYKFYPRYNGYFNDPNQMAFFVLCIATIACLYIKNLILYLLTIFLALSLILFTQSRSAIVGVVVLLSSLFFLYWKGSYKSIFISVFILILLLIFIFIFGDDVLKINYVQSVVGRFESADLEEQSDVRGYTRILNFPEYLFFGAGQGLDKRFGSTVEIHSTWAGIFFYYGIIGIFLFLFFLVNIFKKLTIYQKVLFLVPLMYSFSTFGARTVIFWILVSCFYHAANFKNANKKVLL</sequence>
<dbReference type="EMBL" id="CP038009">
    <property type="protein sequence ID" value="QBQ17594.1"/>
    <property type="molecule type" value="Genomic_DNA"/>
</dbReference>
<feature type="transmembrane region" description="Helical" evidence="1">
    <location>
        <begin position="190"/>
        <end position="206"/>
    </location>
</feature>
<dbReference type="AlphaFoldDB" id="A0A4P7B8L6"/>
<feature type="transmembrane region" description="Helical" evidence="1">
    <location>
        <begin position="30"/>
        <end position="46"/>
    </location>
</feature>
<feature type="transmembrane region" description="Helical" evidence="1">
    <location>
        <begin position="333"/>
        <end position="356"/>
    </location>
</feature>
<keyword evidence="1" id="KW-1133">Transmembrane helix</keyword>
<feature type="transmembrane region" description="Helical" evidence="1">
    <location>
        <begin position="53"/>
        <end position="74"/>
    </location>
</feature>
<organism evidence="2 3">
    <name type="scientific">Acinetobacter haemolyticus</name>
    <dbReference type="NCBI Taxonomy" id="29430"/>
    <lineage>
        <taxon>Bacteria</taxon>
        <taxon>Pseudomonadati</taxon>
        <taxon>Pseudomonadota</taxon>
        <taxon>Gammaproteobacteria</taxon>
        <taxon>Moraxellales</taxon>
        <taxon>Moraxellaceae</taxon>
        <taxon>Acinetobacter</taxon>
    </lineage>
</organism>
<dbReference type="RefSeq" id="WP_134253033.1">
    <property type="nucleotide sequence ID" value="NZ_CP038009.1"/>
</dbReference>
<feature type="transmembrane region" description="Helical" evidence="1">
    <location>
        <begin position="212"/>
        <end position="231"/>
    </location>
</feature>
<keyword evidence="1" id="KW-0812">Transmembrane</keyword>
<evidence type="ECO:0000313" key="3">
    <source>
        <dbReference type="Proteomes" id="UP000294395"/>
    </source>
</evidence>
<feature type="transmembrane region" description="Helical" evidence="1">
    <location>
        <begin position="291"/>
        <end position="313"/>
    </location>
</feature>
<accession>A0A4P7B8L6</accession>
<evidence type="ECO:0000256" key="1">
    <source>
        <dbReference type="SAM" id="Phobius"/>
    </source>
</evidence>
<feature type="transmembrane region" description="Helical" evidence="1">
    <location>
        <begin position="7"/>
        <end position="24"/>
    </location>
</feature>
<proteinExistence type="predicted"/>
<feature type="transmembrane region" description="Helical" evidence="1">
    <location>
        <begin position="112"/>
        <end position="130"/>
    </location>
</feature>
<gene>
    <name evidence="2" type="ORF">AHTJR_15570</name>
</gene>
<reference evidence="2 3" key="1">
    <citation type="submission" date="2019-03" db="EMBL/GenBank/DDBJ databases">
        <title>Complete genome sequence of two outbreak-associated Acinetobacter haemolyticus strains.</title>
        <authorList>
            <person name="Bai L."/>
            <person name="Zhang S.-C."/>
            <person name="Deng Y."/>
            <person name="Song C.-C."/>
            <person name="Kang G.-B."/>
            <person name="Dong Y."/>
            <person name="Wang Y."/>
            <person name="Gao F."/>
            <person name="Huang H."/>
        </authorList>
    </citation>
    <scope>NUCLEOTIDE SEQUENCE [LARGE SCALE GENOMIC DNA]</scope>
    <source>
        <strain evidence="2 3">TJR01</strain>
    </source>
</reference>
<feature type="transmembrane region" description="Helical" evidence="1">
    <location>
        <begin position="80"/>
        <end position="100"/>
    </location>
</feature>
<dbReference type="Proteomes" id="UP000294395">
    <property type="component" value="Chromosome"/>
</dbReference>
<protein>
    <recommendedName>
        <fullName evidence="4">O-antigen ligase domain-containing protein</fullName>
    </recommendedName>
</protein>
<feature type="transmembrane region" description="Helical" evidence="1">
    <location>
        <begin position="150"/>
        <end position="183"/>
    </location>
</feature>
<name>A0A4P7B8L6_ACIHA</name>
<evidence type="ECO:0000313" key="2">
    <source>
        <dbReference type="EMBL" id="QBQ17594.1"/>
    </source>
</evidence>
<keyword evidence="1" id="KW-0472">Membrane</keyword>
<evidence type="ECO:0008006" key="4">
    <source>
        <dbReference type="Google" id="ProtNLM"/>
    </source>
</evidence>